<evidence type="ECO:0000313" key="2">
    <source>
        <dbReference type="EMBL" id="CAH2404007.1"/>
    </source>
</evidence>
<sequence length="84" mass="9068">MAHASGAARTRPVPRGACSTHPIRDKHIEFGYHAVALELAATGGHLGGVRPLNTGEWLWPAFMSCRTRVECTCSPRCAASPRRT</sequence>
<evidence type="ECO:0000256" key="1">
    <source>
        <dbReference type="SAM" id="MobiDB-lite"/>
    </source>
</evidence>
<protein>
    <submittedName>
        <fullName evidence="2">Uncharacterized protein</fullName>
    </submittedName>
</protein>
<gene>
    <name evidence="2" type="ORF">MES4922_340002</name>
</gene>
<comment type="caution">
    <text evidence="2">The sequence shown here is derived from an EMBL/GenBank/DDBJ whole genome shotgun (WGS) entry which is preliminary data.</text>
</comment>
<evidence type="ECO:0000313" key="3">
    <source>
        <dbReference type="Proteomes" id="UP001152604"/>
    </source>
</evidence>
<reference evidence="2" key="1">
    <citation type="submission" date="2022-03" db="EMBL/GenBank/DDBJ databases">
        <authorList>
            <person name="Brunel B."/>
        </authorList>
    </citation>
    <scope>NUCLEOTIDE SEQUENCE</scope>
    <source>
        <strain evidence="2">STM4922sample</strain>
    </source>
</reference>
<organism evidence="2 3">
    <name type="scientific">Mesorhizobium ventifaucium</name>
    <dbReference type="NCBI Taxonomy" id="666020"/>
    <lineage>
        <taxon>Bacteria</taxon>
        <taxon>Pseudomonadati</taxon>
        <taxon>Pseudomonadota</taxon>
        <taxon>Alphaproteobacteria</taxon>
        <taxon>Hyphomicrobiales</taxon>
        <taxon>Phyllobacteriaceae</taxon>
        <taxon>Mesorhizobium</taxon>
    </lineage>
</organism>
<dbReference type="Proteomes" id="UP001152604">
    <property type="component" value="Unassembled WGS sequence"/>
</dbReference>
<accession>A0ABM9E4J1</accession>
<feature type="region of interest" description="Disordered" evidence="1">
    <location>
        <begin position="1"/>
        <end position="20"/>
    </location>
</feature>
<proteinExistence type="predicted"/>
<name>A0ABM9E4J1_9HYPH</name>
<dbReference type="EMBL" id="CAKXZS010000028">
    <property type="protein sequence ID" value="CAH2404007.1"/>
    <property type="molecule type" value="Genomic_DNA"/>
</dbReference>
<keyword evidence="3" id="KW-1185">Reference proteome</keyword>